<feature type="domain" description="T-SNARE coiled-coil homology" evidence="9">
    <location>
        <begin position="461"/>
        <end position="523"/>
    </location>
</feature>
<name>A0A136A2N3_9ALTE</name>
<dbReference type="InterPro" id="IPR000727">
    <property type="entry name" value="T_SNARE_dom"/>
</dbReference>
<dbReference type="SUPFAM" id="SSF58104">
    <property type="entry name" value="Methyl-accepting chemotaxis protein (MCP) signaling domain"/>
    <property type="match status" value="1"/>
</dbReference>
<evidence type="ECO:0000256" key="5">
    <source>
        <dbReference type="PROSITE-ProRule" id="PRU00284"/>
    </source>
</evidence>
<comment type="similarity">
    <text evidence="4">Belongs to the methyl-accepting chemotaxis (MCP) protein family.</text>
</comment>
<dbReference type="GO" id="GO:0006935">
    <property type="term" value="P:chemotaxis"/>
    <property type="evidence" value="ECO:0007669"/>
    <property type="project" value="InterPro"/>
</dbReference>
<dbReference type="Pfam" id="PF00672">
    <property type="entry name" value="HAMP"/>
    <property type="match status" value="1"/>
</dbReference>
<proteinExistence type="inferred from homology"/>
<evidence type="ECO:0000256" key="2">
    <source>
        <dbReference type="ARBA" id="ARBA00022519"/>
    </source>
</evidence>
<dbReference type="AlphaFoldDB" id="A0A136A2N3"/>
<gene>
    <name evidence="11" type="ORF">AX660_13585</name>
</gene>
<dbReference type="PANTHER" id="PTHR32089">
    <property type="entry name" value="METHYL-ACCEPTING CHEMOTAXIS PROTEIN MCPB"/>
    <property type="match status" value="1"/>
</dbReference>
<evidence type="ECO:0000313" key="12">
    <source>
        <dbReference type="Proteomes" id="UP000070299"/>
    </source>
</evidence>
<reference evidence="12" key="1">
    <citation type="submission" date="2016-02" db="EMBL/GenBank/DDBJ databases">
        <authorList>
            <person name="Schultz-Johansen M."/>
            <person name="Glaring M.A."/>
            <person name="Bech P.K."/>
            <person name="Stougaard P."/>
        </authorList>
    </citation>
    <scope>NUCLEOTIDE SEQUENCE [LARGE SCALE GENOMIC DNA]</scope>
    <source>
        <strain evidence="12">S66</strain>
    </source>
</reference>
<feature type="coiled-coil region" evidence="6">
    <location>
        <begin position="80"/>
        <end position="107"/>
    </location>
</feature>
<dbReference type="SMART" id="SM00304">
    <property type="entry name" value="HAMP"/>
    <property type="match status" value="1"/>
</dbReference>
<comment type="subcellular location">
    <subcellularLocation>
        <location evidence="1">Cell inner membrane</location>
        <topology evidence="1">Multi-pass membrane protein</topology>
    </subcellularLocation>
</comment>
<keyword evidence="2" id="KW-1003">Cell membrane</keyword>
<evidence type="ECO:0000259" key="9">
    <source>
        <dbReference type="PROSITE" id="PS50192"/>
    </source>
</evidence>
<feature type="transmembrane region" description="Helical" evidence="7">
    <location>
        <begin position="12"/>
        <end position="31"/>
    </location>
</feature>
<feature type="transmembrane region" description="Helical" evidence="7">
    <location>
        <begin position="193"/>
        <end position="212"/>
    </location>
</feature>
<dbReference type="Proteomes" id="UP000070299">
    <property type="component" value="Unassembled WGS sequence"/>
</dbReference>
<dbReference type="InterPro" id="IPR024478">
    <property type="entry name" value="HlyB_4HB_MCP"/>
</dbReference>
<dbReference type="Pfam" id="PF12729">
    <property type="entry name" value="4HB_MCP_1"/>
    <property type="match status" value="1"/>
</dbReference>
<evidence type="ECO:0000256" key="4">
    <source>
        <dbReference type="ARBA" id="ARBA00029447"/>
    </source>
</evidence>
<keyword evidence="12" id="KW-1185">Reference proteome</keyword>
<organism evidence="11 12">
    <name type="scientific">Paraglaciecola hydrolytica</name>
    <dbReference type="NCBI Taxonomy" id="1799789"/>
    <lineage>
        <taxon>Bacteria</taxon>
        <taxon>Pseudomonadati</taxon>
        <taxon>Pseudomonadota</taxon>
        <taxon>Gammaproteobacteria</taxon>
        <taxon>Alteromonadales</taxon>
        <taxon>Alteromonadaceae</taxon>
        <taxon>Paraglaciecola</taxon>
    </lineage>
</organism>
<dbReference type="InterPro" id="IPR004090">
    <property type="entry name" value="Chemotax_Me-accpt_rcpt"/>
</dbReference>
<dbReference type="EMBL" id="LSNE01000005">
    <property type="protein sequence ID" value="KXI29491.1"/>
    <property type="molecule type" value="Genomic_DNA"/>
</dbReference>
<dbReference type="PROSITE" id="PS50111">
    <property type="entry name" value="CHEMOTAXIS_TRANSDUC_2"/>
    <property type="match status" value="1"/>
</dbReference>
<dbReference type="PROSITE" id="PS50192">
    <property type="entry name" value="T_SNARE"/>
    <property type="match status" value="1"/>
</dbReference>
<dbReference type="GO" id="GO:0005886">
    <property type="term" value="C:plasma membrane"/>
    <property type="evidence" value="ECO:0007669"/>
    <property type="project" value="UniProtKB-SubCell"/>
</dbReference>
<keyword evidence="3 5" id="KW-0807">Transducer</keyword>
<dbReference type="PANTHER" id="PTHR32089:SF120">
    <property type="entry name" value="METHYL-ACCEPTING CHEMOTAXIS PROTEIN TLPQ"/>
    <property type="match status" value="1"/>
</dbReference>
<comment type="caution">
    <text evidence="11">The sequence shown here is derived from an EMBL/GenBank/DDBJ whole genome shotgun (WGS) entry which is preliminary data.</text>
</comment>
<evidence type="ECO:0000256" key="6">
    <source>
        <dbReference type="SAM" id="Coils"/>
    </source>
</evidence>
<keyword evidence="7" id="KW-0812">Transmembrane</keyword>
<evidence type="ECO:0000259" key="8">
    <source>
        <dbReference type="PROSITE" id="PS50111"/>
    </source>
</evidence>
<dbReference type="InterPro" id="IPR004089">
    <property type="entry name" value="MCPsignal_dom"/>
</dbReference>
<dbReference type="PRINTS" id="PR00260">
    <property type="entry name" value="CHEMTRNSDUCR"/>
</dbReference>
<dbReference type="SMART" id="SM00283">
    <property type="entry name" value="MA"/>
    <property type="match status" value="1"/>
</dbReference>
<evidence type="ECO:0000256" key="3">
    <source>
        <dbReference type="ARBA" id="ARBA00023224"/>
    </source>
</evidence>
<dbReference type="OrthoDB" id="49457at2"/>
<dbReference type="PROSITE" id="PS50885">
    <property type="entry name" value="HAMP"/>
    <property type="match status" value="1"/>
</dbReference>
<feature type="domain" description="Methyl-accepting transducer" evidence="8">
    <location>
        <begin position="274"/>
        <end position="510"/>
    </location>
</feature>
<dbReference type="CDD" id="cd11386">
    <property type="entry name" value="MCP_signal"/>
    <property type="match status" value="1"/>
</dbReference>
<dbReference type="GO" id="GO:0007165">
    <property type="term" value="P:signal transduction"/>
    <property type="evidence" value="ECO:0007669"/>
    <property type="project" value="UniProtKB-KW"/>
</dbReference>
<evidence type="ECO:0000256" key="1">
    <source>
        <dbReference type="ARBA" id="ARBA00004429"/>
    </source>
</evidence>
<keyword evidence="7" id="KW-1133">Transmembrane helix</keyword>
<dbReference type="CDD" id="cd06225">
    <property type="entry name" value="HAMP"/>
    <property type="match status" value="1"/>
</dbReference>
<keyword evidence="6" id="KW-0175">Coiled coil</keyword>
<evidence type="ECO:0000259" key="10">
    <source>
        <dbReference type="PROSITE" id="PS50885"/>
    </source>
</evidence>
<dbReference type="FunFam" id="1.10.287.950:FF:000001">
    <property type="entry name" value="Methyl-accepting chemotaxis sensory transducer"/>
    <property type="match status" value="1"/>
</dbReference>
<dbReference type="STRING" id="1799789.AX660_13585"/>
<dbReference type="RefSeq" id="WP_068377102.1">
    <property type="nucleotide sequence ID" value="NZ_LSNE01000005.1"/>
</dbReference>
<protein>
    <recommendedName>
        <fullName evidence="13">Chemotaxis protein</fullName>
    </recommendedName>
</protein>
<dbReference type="GO" id="GO:0004888">
    <property type="term" value="F:transmembrane signaling receptor activity"/>
    <property type="evidence" value="ECO:0007669"/>
    <property type="project" value="InterPro"/>
</dbReference>
<evidence type="ECO:0008006" key="13">
    <source>
        <dbReference type="Google" id="ProtNLM"/>
    </source>
</evidence>
<feature type="domain" description="HAMP" evidence="10">
    <location>
        <begin position="215"/>
        <end position="269"/>
    </location>
</feature>
<dbReference type="Pfam" id="PF00015">
    <property type="entry name" value="MCPsignal"/>
    <property type="match status" value="1"/>
</dbReference>
<dbReference type="InterPro" id="IPR003660">
    <property type="entry name" value="HAMP_dom"/>
</dbReference>
<keyword evidence="2" id="KW-0997">Cell inner membrane</keyword>
<evidence type="ECO:0000313" key="11">
    <source>
        <dbReference type="EMBL" id="KXI29491.1"/>
    </source>
</evidence>
<sequence>MTTNDLSIRYKFAIPLFAITLMLILITVLSISTNNKLTNNVDRLSGTFMNAIEVALNADRDLYQALTASQNYLLKVERGNNSANAEIDSFNENAQQALDRMNKARQLLLDYPQVEQSIKNFESDYRTWLTEARKVFTMADSGKVTEAAEFGSTEVIEHFERLRKNYDVMGSKAKEVADVITQEARDASDSQRVILNVLIVVTLIVCTLSVIYGPKLVTTRVAELNNVIRTISEGEGDLRTRLNANGKDELATLAGTFNGMMSKLQNLIVMVKNDAVTLNQAVKDLNGSASQNQSISDEQSINLHQISDALNQMGQAIHEIAHSSQTAQSETEEVKQNTTMSSKVVDESVVNISHLSDAIAHAKEVIAKLAVESHQIVQVLAVIRSIADQTNLLALNAAIEAARAGEQGRGFAVVADEVRTLASRTQKSTEDIQKMIAGLEKGVEEAVTAITLGSTQVEDVVNMSQRLHDSLKVVHASVSTTSGIIIQIATATEEQSKVVDDINHTIGMLNGLSQQSSEVVKQTNTVSSNIALLASGLNNNVGRFKV</sequence>
<accession>A0A136A2N3</accession>
<keyword evidence="7" id="KW-0472">Membrane</keyword>
<evidence type="ECO:0000256" key="7">
    <source>
        <dbReference type="SAM" id="Phobius"/>
    </source>
</evidence>
<dbReference type="Gene3D" id="1.10.287.950">
    <property type="entry name" value="Methyl-accepting chemotaxis protein"/>
    <property type="match status" value="1"/>
</dbReference>